<comment type="caution">
    <text evidence="1">The sequence shown here is derived from an EMBL/GenBank/DDBJ whole genome shotgun (WGS) entry which is preliminary data.</text>
</comment>
<accession>A0AAV2IPA9</accession>
<proteinExistence type="predicted"/>
<gene>
    <name evidence="1" type="ORF">GSLYS_00022300001</name>
</gene>
<feature type="non-terminal residue" evidence="1">
    <location>
        <position position="1"/>
    </location>
</feature>
<reference evidence="1 2" key="1">
    <citation type="submission" date="2024-04" db="EMBL/GenBank/DDBJ databases">
        <authorList>
            <consortium name="Genoscope - CEA"/>
            <person name="William W."/>
        </authorList>
    </citation>
    <scope>NUCLEOTIDE SEQUENCE [LARGE SCALE GENOMIC DNA]</scope>
</reference>
<sequence>ARPKGFPDLKAPIQSLPTLMEVCDGKIEYLHYMLEGEMSAQKIDQV</sequence>
<organism evidence="1 2">
    <name type="scientific">Lymnaea stagnalis</name>
    <name type="common">Great pond snail</name>
    <name type="synonym">Helix stagnalis</name>
    <dbReference type="NCBI Taxonomy" id="6523"/>
    <lineage>
        <taxon>Eukaryota</taxon>
        <taxon>Metazoa</taxon>
        <taxon>Spiralia</taxon>
        <taxon>Lophotrochozoa</taxon>
        <taxon>Mollusca</taxon>
        <taxon>Gastropoda</taxon>
        <taxon>Heterobranchia</taxon>
        <taxon>Euthyneura</taxon>
        <taxon>Panpulmonata</taxon>
        <taxon>Hygrophila</taxon>
        <taxon>Lymnaeoidea</taxon>
        <taxon>Lymnaeidae</taxon>
        <taxon>Lymnaea</taxon>
    </lineage>
</organism>
<protein>
    <submittedName>
        <fullName evidence="1">Uncharacterized protein</fullName>
    </submittedName>
</protein>
<name>A0AAV2IPA9_LYMST</name>
<dbReference type="Proteomes" id="UP001497497">
    <property type="component" value="Unassembled WGS sequence"/>
</dbReference>
<feature type="non-terminal residue" evidence="1">
    <location>
        <position position="46"/>
    </location>
</feature>
<evidence type="ECO:0000313" key="2">
    <source>
        <dbReference type="Proteomes" id="UP001497497"/>
    </source>
</evidence>
<dbReference type="EMBL" id="CAXITT010002590">
    <property type="protein sequence ID" value="CAL1548983.1"/>
    <property type="molecule type" value="Genomic_DNA"/>
</dbReference>
<evidence type="ECO:0000313" key="1">
    <source>
        <dbReference type="EMBL" id="CAL1548983.1"/>
    </source>
</evidence>
<dbReference type="AlphaFoldDB" id="A0AAV2IPA9"/>
<keyword evidence="2" id="KW-1185">Reference proteome</keyword>